<proteinExistence type="predicted"/>
<reference evidence="4" key="1">
    <citation type="submission" date="2020-07" db="EMBL/GenBank/DDBJ databases">
        <title>novel species isolated from the respiratory tract of Marmot.</title>
        <authorList>
            <person name="Zhang G."/>
        </authorList>
    </citation>
    <scope>NUCLEOTIDE SEQUENCE [LARGE SCALE GENOMIC DNA]</scope>
    <source>
        <strain evidence="4">686</strain>
    </source>
</reference>
<organism evidence="3 4">
    <name type="scientific">Gordonia jinghuaiqii</name>
    <dbReference type="NCBI Taxonomy" id="2758710"/>
    <lineage>
        <taxon>Bacteria</taxon>
        <taxon>Bacillati</taxon>
        <taxon>Actinomycetota</taxon>
        <taxon>Actinomycetes</taxon>
        <taxon>Mycobacteriales</taxon>
        <taxon>Gordoniaceae</taxon>
        <taxon>Gordonia</taxon>
    </lineage>
</organism>
<protein>
    <submittedName>
        <fullName evidence="3">Alpha/beta hydrolase</fullName>
    </submittedName>
</protein>
<dbReference type="PRINTS" id="PR00111">
    <property type="entry name" value="ABHYDROLASE"/>
</dbReference>
<evidence type="ECO:0000256" key="1">
    <source>
        <dbReference type="ARBA" id="ARBA00022801"/>
    </source>
</evidence>
<keyword evidence="4" id="KW-1185">Reference proteome</keyword>
<dbReference type="InterPro" id="IPR029058">
    <property type="entry name" value="AB_hydrolase_fold"/>
</dbReference>
<accession>A0A7D7QQC0</accession>
<dbReference type="GO" id="GO:0016787">
    <property type="term" value="F:hydrolase activity"/>
    <property type="evidence" value="ECO:0007669"/>
    <property type="project" value="UniProtKB-KW"/>
</dbReference>
<dbReference type="RefSeq" id="WP_219850453.1">
    <property type="nucleotide sequence ID" value="NZ_CP059491.1"/>
</dbReference>
<dbReference type="InterPro" id="IPR000073">
    <property type="entry name" value="AB_hydrolase_1"/>
</dbReference>
<dbReference type="AlphaFoldDB" id="A0A7D7QQC0"/>
<dbReference type="PRINTS" id="PR00412">
    <property type="entry name" value="EPOXHYDRLASE"/>
</dbReference>
<dbReference type="Gene3D" id="3.40.50.1820">
    <property type="entry name" value="alpha/beta hydrolase"/>
    <property type="match status" value="1"/>
</dbReference>
<evidence type="ECO:0000259" key="2">
    <source>
        <dbReference type="Pfam" id="PF00561"/>
    </source>
</evidence>
<dbReference type="Proteomes" id="UP000515663">
    <property type="component" value="Chromosome"/>
</dbReference>
<dbReference type="Pfam" id="PF00561">
    <property type="entry name" value="Abhydrolase_1"/>
    <property type="match status" value="1"/>
</dbReference>
<keyword evidence="1 3" id="KW-0378">Hydrolase</keyword>
<sequence>MSVAPDPSSVRLPGDWEHFDVRANGVRFHAVEPPGVPADGRPLVLLLHGFGEFWWSWRHQLTALTAAGFRAVAVDLRGYGDTDKPPRGYDGWTLAGDTNGLIRALGHTSATLIGHSDGGLVCWATATLHPRVVDRIVVIASPHPRALRRRVLRDKAQRSRFLPAFLRDQVPRLGERQVTRDDAAFIADYFAQRASSAWRGEPDYAHTVELNRSAMLIPNVAHCSLEYRRWAFRSQFRPDGARFMDLMDQRLHLPVLALRGHDDPYILHDAIADGHRWAAHQTYRQIERSGHFVHQEQPAAVSGHILDFLRSEPEATSDTVRPSARRIRRARSAWYSPGRFVARIRRSRAVPDAQ</sequence>
<feature type="domain" description="AB hydrolase-1" evidence="2">
    <location>
        <begin position="42"/>
        <end position="296"/>
    </location>
</feature>
<dbReference type="InterPro" id="IPR000639">
    <property type="entry name" value="Epox_hydrolase-like"/>
</dbReference>
<dbReference type="SUPFAM" id="SSF53474">
    <property type="entry name" value="alpha/beta-Hydrolases"/>
    <property type="match status" value="1"/>
</dbReference>
<dbReference type="EMBL" id="CP059491">
    <property type="protein sequence ID" value="QMT02026.1"/>
    <property type="molecule type" value="Genomic_DNA"/>
</dbReference>
<evidence type="ECO:0000313" key="4">
    <source>
        <dbReference type="Proteomes" id="UP000515663"/>
    </source>
</evidence>
<evidence type="ECO:0000313" key="3">
    <source>
        <dbReference type="EMBL" id="QMT02026.1"/>
    </source>
</evidence>
<name>A0A7D7QQC0_9ACTN</name>
<gene>
    <name evidence="3" type="ORF">H1R19_02230</name>
</gene>
<dbReference type="PANTHER" id="PTHR43329">
    <property type="entry name" value="EPOXIDE HYDROLASE"/>
    <property type="match status" value="1"/>
</dbReference>
<dbReference type="KEGG" id="gji:H1R19_02230"/>